<organism evidence="3 4">
    <name type="scientific">Coccomyxa viridis</name>
    <dbReference type="NCBI Taxonomy" id="1274662"/>
    <lineage>
        <taxon>Eukaryota</taxon>
        <taxon>Viridiplantae</taxon>
        <taxon>Chlorophyta</taxon>
        <taxon>core chlorophytes</taxon>
        <taxon>Trebouxiophyceae</taxon>
        <taxon>Trebouxiophyceae incertae sedis</taxon>
        <taxon>Coccomyxaceae</taxon>
        <taxon>Coccomyxa</taxon>
    </lineage>
</organism>
<feature type="compositionally biased region" description="Basic and acidic residues" evidence="2">
    <location>
        <begin position="284"/>
        <end position="301"/>
    </location>
</feature>
<reference evidence="3 4" key="1">
    <citation type="submission" date="2023-10" db="EMBL/GenBank/DDBJ databases">
        <authorList>
            <person name="Maclean D."/>
            <person name="Macfadyen A."/>
        </authorList>
    </citation>
    <scope>NUCLEOTIDE SEQUENCE [LARGE SCALE GENOMIC DNA]</scope>
</reference>
<dbReference type="Proteomes" id="UP001314263">
    <property type="component" value="Unassembled WGS sequence"/>
</dbReference>
<evidence type="ECO:0000313" key="3">
    <source>
        <dbReference type="EMBL" id="CAK0734410.1"/>
    </source>
</evidence>
<protein>
    <submittedName>
        <fullName evidence="3">Uncharacterized protein</fullName>
    </submittedName>
</protein>
<feature type="compositionally biased region" description="Basic residues" evidence="2">
    <location>
        <begin position="265"/>
        <end position="282"/>
    </location>
</feature>
<feature type="region of interest" description="Disordered" evidence="2">
    <location>
        <begin position="147"/>
        <end position="480"/>
    </location>
</feature>
<feature type="compositionally biased region" description="Low complexity" evidence="2">
    <location>
        <begin position="412"/>
        <end position="431"/>
    </location>
</feature>
<feature type="compositionally biased region" description="Basic and acidic residues" evidence="2">
    <location>
        <begin position="228"/>
        <end position="264"/>
    </location>
</feature>
<feature type="coiled-coil region" evidence="1">
    <location>
        <begin position="93"/>
        <end position="120"/>
    </location>
</feature>
<feature type="compositionally biased region" description="Basic and acidic residues" evidence="2">
    <location>
        <begin position="157"/>
        <end position="199"/>
    </location>
</feature>
<comment type="caution">
    <text evidence="3">The sequence shown here is derived from an EMBL/GenBank/DDBJ whole genome shotgun (WGS) entry which is preliminary data.</text>
</comment>
<feature type="compositionally biased region" description="Low complexity" evidence="2">
    <location>
        <begin position="588"/>
        <end position="604"/>
    </location>
</feature>
<feature type="compositionally biased region" description="Basic and acidic residues" evidence="2">
    <location>
        <begin position="572"/>
        <end position="585"/>
    </location>
</feature>
<feature type="compositionally biased region" description="Polar residues" evidence="2">
    <location>
        <begin position="432"/>
        <end position="444"/>
    </location>
</feature>
<evidence type="ECO:0000256" key="2">
    <source>
        <dbReference type="SAM" id="MobiDB-lite"/>
    </source>
</evidence>
<proteinExistence type="predicted"/>
<sequence length="666" mass="74587">MKAPKFLPPSALQAEVTRTKRLKNEAEDAQKKTEELLASAEMEAEHARIQLDTCTMLAESLIEKQDGAQIDVDIVTHLIALFQASQREKQERLASIAAEVSQAQGEVAEKEREAKSTKKLLEIASTARDEARTKAAKAVREYEKAFARANPMAAVMAKRDAETAAELEKESSDRKEGRSSQRDSEHSRRSRSPVKDRDRKSRRSPRRRSPSPAPLKRRSYHGRSRSRERRDRERDRDRIRSTEKDRHRTRDREREKDRDREKDRHKDRKRRSRSRSIQRSAKKAAPDTDKKASSHGKDKHASASVSKVDGKATDGATDPETPKAGQISPAQAGEAALVNSQESSDAANGVQPLGQQVNGVAEDTAEDNTGTASKAAGGDAATPAALGNGIVDLGPEAKPSDTADPTPGARRQSLSPSASPGRSRSPAQRGSKSLSGSRSPMKSQSPGRRRRGSRSRSPLLSRSPDRGRRTSRSKSPDRPRWDRIDADIISLFETSLRKVVEMHPVPMNVSMVNDAMLKEDRRWLSDRQRLNATFSQFIKRMEALGYVDLETRGNTLMVAGSPKYAEVIEATAKRFKDRPERERRRSPSPRGRPYGRSSGGRYRPLTPPRMRRSRSPLDRRRPSRSPPSARARRRSLSPPPARRYSYSPARRRGSPRRGGNERWEMT</sequence>
<feature type="region of interest" description="Disordered" evidence="2">
    <location>
        <begin position="1"/>
        <end position="29"/>
    </location>
</feature>
<evidence type="ECO:0000313" key="4">
    <source>
        <dbReference type="Proteomes" id="UP001314263"/>
    </source>
</evidence>
<feature type="compositionally biased region" description="Low complexity" evidence="2">
    <location>
        <begin position="369"/>
        <end position="385"/>
    </location>
</feature>
<keyword evidence="1" id="KW-0175">Coiled coil</keyword>
<feature type="compositionally biased region" description="Basic residues" evidence="2">
    <location>
        <begin position="200"/>
        <end position="227"/>
    </location>
</feature>
<dbReference type="EMBL" id="CAUYUE010000001">
    <property type="protein sequence ID" value="CAK0734410.1"/>
    <property type="molecule type" value="Genomic_DNA"/>
</dbReference>
<dbReference type="AlphaFoldDB" id="A0AAV1HQN3"/>
<accession>A0AAV1HQN3</accession>
<feature type="compositionally biased region" description="Basic and acidic residues" evidence="2">
    <location>
        <begin position="463"/>
        <end position="480"/>
    </location>
</feature>
<feature type="region of interest" description="Disordered" evidence="2">
    <location>
        <begin position="572"/>
        <end position="666"/>
    </location>
</feature>
<keyword evidence="4" id="KW-1185">Reference proteome</keyword>
<name>A0AAV1HQN3_9CHLO</name>
<evidence type="ECO:0000256" key="1">
    <source>
        <dbReference type="SAM" id="Coils"/>
    </source>
</evidence>
<gene>
    <name evidence="3" type="ORF">CVIRNUC_000427</name>
</gene>